<name>A0A1I3VJA9_9BACL</name>
<dbReference type="PROSITE" id="PS50110">
    <property type="entry name" value="RESPONSE_REGULATORY"/>
    <property type="match status" value="1"/>
</dbReference>
<protein>
    <submittedName>
        <fullName evidence="3">Two-component system, chemotaxis family, response regulator CheY</fullName>
    </submittedName>
</protein>
<keyword evidence="4" id="KW-1185">Reference proteome</keyword>
<gene>
    <name evidence="3" type="ORF">SAMN05518846_10742</name>
</gene>
<evidence type="ECO:0000313" key="4">
    <source>
        <dbReference type="Proteomes" id="UP000198915"/>
    </source>
</evidence>
<dbReference type="Pfam" id="PF00072">
    <property type="entry name" value="Response_reg"/>
    <property type="match status" value="1"/>
</dbReference>
<dbReference type="InterPro" id="IPR011006">
    <property type="entry name" value="CheY-like_superfamily"/>
</dbReference>
<dbReference type="GO" id="GO:0000160">
    <property type="term" value="P:phosphorelay signal transduction system"/>
    <property type="evidence" value="ECO:0007669"/>
    <property type="project" value="InterPro"/>
</dbReference>
<dbReference type="SUPFAM" id="SSF52172">
    <property type="entry name" value="CheY-like"/>
    <property type="match status" value="1"/>
</dbReference>
<evidence type="ECO:0000313" key="3">
    <source>
        <dbReference type="EMBL" id="SFJ95448.1"/>
    </source>
</evidence>
<dbReference type="SMART" id="SM00448">
    <property type="entry name" value="REC"/>
    <property type="match status" value="1"/>
</dbReference>
<keyword evidence="1" id="KW-0597">Phosphoprotein</keyword>
<dbReference type="InterPro" id="IPR001789">
    <property type="entry name" value="Sig_transdc_resp-reg_receiver"/>
</dbReference>
<dbReference type="AlphaFoldDB" id="A0A1I3VJA9"/>
<sequence length="140" mass="15674">MGMNSIMIVDVAAFARLMLRNMFESLGFEVIAEADSGEEAVRNYRLYRPDIVLLDISMPGMDGLRASRKIIELDRNANIIVCSALVYRDTVIQAIRAGAKDFIAKPLQKERVELSIRKVLGEASWVTADHQTGEIRSAFK</sequence>
<dbReference type="EMBL" id="FORT01000007">
    <property type="protein sequence ID" value="SFJ95448.1"/>
    <property type="molecule type" value="Genomic_DNA"/>
</dbReference>
<feature type="domain" description="Response regulatory" evidence="2">
    <location>
        <begin position="5"/>
        <end position="120"/>
    </location>
</feature>
<accession>A0A1I3VJA9</accession>
<organism evidence="3 4">
    <name type="scientific">Brevibacillus centrosporus</name>
    <dbReference type="NCBI Taxonomy" id="54910"/>
    <lineage>
        <taxon>Bacteria</taxon>
        <taxon>Bacillati</taxon>
        <taxon>Bacillota</taxon>
        <taxon>Bacilli</taxon>
        <taxon>Bacillales</taxon>
        <taxon>Paenibacillaceae</taxon>
        <taxon>Brevibacillus</taxon>
    </lineage>
</organism>
<evidence type="ECO:0000259" key="2">
    <source>
        <dbReference type="PROSITE" id="PS50110"/>
    </source>
</evidence>
<dbReference type="PANTHER" id="PTHR43228:SF1">
    <property type="entry name" value="TWO-COMPONENT RESPONSE REGULATOR ARR22"/>
    <property type="match status" value="1"/>
</dbReference>
<reference evidence="4" key="1">
    <citation type="submission" date="2016-10" db="EMBL/GenBank/DDBJ databases">
        <authorList>
            <person name="Varghese N."/>
            <person name="Submissions S."/>
        </authorList>
    </citation>
    <scope>NUCLEOTIDE SEQUENCE [LARGE SCALE GENOMIC DNA]</scope>
    <source>
        <strain evidence="4">OK042</strain>
    </source>
</reference>
<evidence type="ECO:0000256" key="1">
    <source>
        <dbReference type="PROSITE-ProRule" id="PRU00169"/>
    </source>
</evidence>
<feature type="modified residue" description="4-aspartylphosphate" evidence="1">
    <location>
        <position position="55"/>
    </location>
</feature>
<proteinExistence type="predicted"/>
<dbReference type="Gene3D" id="3.40.50.2300">
    <property type="match status" value="1"/>
</dbReference>
<dbReference type="InterPro" id="IPR052048">
    <property type="entry name" value="ST_Response_Regulator"/>
</dbReference>
<dbReference type="PANTHER" id="PTHR43228">
    <property type="entry name" value="TWO-COMPONENT RESPONSE REGULATOR"/>
    <property type="match status" value="1"/>
</dbReference>
<dbReference type="Proteomes" id="UP000198915">
    <property type="component" value="Unassembled WGS sequence"/>
</dbReference>
<dbReference type="STRING" id="1884381.SAMN05518846_10742"/>